<sequence>MPNEKIASAHVDNASHKLVVKVAEKEGVDPLKLSPPLYEVIDPDALDQLFASTPTAGRKEGQVTFSYNGYEVTVCGDGYVSVQ</sequence>
<name>A0AAP3E7K8_9EURY</name>
<reference evidence="2 3" key="1">
    <citation type="submission" date="2022-09" db="EMBL/GenBank/DDBJ databases">
        <title>Enrichment on poylsaccharides allowed isolation of novel metabolic and taxonomic groups of Haloarchaea.</title>
        <authorList>
            <person name="Sorokin D.Y."/>
            <person name="Elcheninov A.G."/>
            <person name="Khizhniak T.V."/>
            <person name="Kolganova T.V."/>
            <person name="Kublanov I.V."/>
        </authorList>
    </citation>
    <scope>NUCLEOTIDE SEQUENCE [LARGE SCALE GENOMIC DNA]</scope>
    <source>
        <strain evidence="2 3">AArc-curdl1</strain>
    </source>
</reference>
<dbReference type="Pfam" id="PF18545">
    <property type="entry name" value="HalOD1"/>
    <property type="match status" value="1"/>
</dbReference>
<accession>A0AAP3E7K8</accession>
<dbReference type="Proteomes" id="UP001321047">
    <property type="component" value="Unassembled WGS sequence"/>
</dbReference>
<dbReference type="RefSeq" id="WP_342810308.1">
    <property type="nucleotide sequence ID" value="NZ_JAOPJZ010000027.1"/>
</dbReference>
<gene>
    <name evidence="2" type="ORF">OB919_18805</name>
</gene>
<comment type="caution">
    <text evidence="2">The sequence shown here is derived from an EMBL/GenBank/DDBJ whole genome shotgun (WGS) entry which is preliminary data.</text>
</comment>
<keyword evidence="3" id="KW-1185">Reference proteome</keyword>
<dbReference type="InterPro" id="IPR040624">
    <property type="entry name" value="HalOD1"/>
</dbReference>
<organism evidence="2 3">
    <name type="scientific">Natronosalvus hydrolyticus</name>
    <dbReference type="NCBI Taxonomy" id="2979988"/>
    <lineage>
        <taxon>Archaea</taxon>
        <taxon>Methanobacteriati</taxon>
        <taxon>Methanobacteriota</taxon>
        <taxon>Stenosarchaea group</taxon>
        <taxon>Halobacteria</taxon>
        <taxon>Halobacteriales</taxon>
        <taxon>Natrialbaceae</taxon>
        <taxon>Natronosalvus</taxon>
    </lineage>
</organism>
<evidence type="ECO:0000313" key="2">
    <source>
        <dbReference type="EMBL" id="MCU4754003.1"/>
    </source>
</evidence>
<dbReference type="EMBL" id="JAOPJZ010000027">
    <property type="protein sequence ID" value="MCU4754003.1"/>
    <property type="molecule type" value="Genomic_DNA"/>
</dbReference>
<protein>
    <recommendedName>
        <fullName evidence="1">Halobacterial output domain-containing protein</fullName>
    </recommendedName>
</protein>
<dbReference type="AlphaFoldDB" id="A0AAP3E7K8"/>
<feature type="domain" description="Halobacterial output" evidence="1">
    <location>
        <begin position="12"/>
        <end position="83"/>
    </location>
</feature>
<evidence type="ECO:0000259" key="1">
    <source>
        <dbReference type="Pfam" id="PF18545"/>
    </source>
</evidence>
<proteinExistence type="predicted"/>
<evidence type="ECO:0000313" key="3">
    <source>
        <dbReference type="Proteomes" id="UP001321047"/>
    </source>
</evidence>